<evidence type="ECO:0000313" key="15">
    <source>
        <dbReference type="EMBL" id="TGY93009.1"/>
    </source>
</evidence>
<dbReference type="Pfam" id="PF09190">
    <property type="entry name" value="DALR_2"/>
    <property type="match status" value="1"/>
</dbReference>
<dbReference type="InterPro" id="IPR014729">
    <property type="entry name" value="Rossmann-like_a/b/a_fold"/>
</dbReference>
<keyword evidence="5 13" id="KW-0436">Ligase</keyword>
<feature type="binding site" evidence="13">
    <location>
        <position position="240"/>
    </location>
    <ligand>
        <name>Zn(2+)</name>
        <dbReference type="ChEBI" id="CHEBI:29105"/>
    </ligand>
</feature>
<dbReference type="PRINTS" id="PR00983">
    <property type="entry name" value="TRNASYNTHCYS"/>
</dbReference>
<dbReference type="EMBL" id="SRXV01000002">
    <property type="protein sequence ID" value="TGY93009.1"/>
    <property type="molecule type" value="Genomic_DNA"/>
</dbReference>
<keyword evidence="4 13" id="KW-0963">Cytoplasm</keyword>
<feature type="short sequence motif" description="'HIGH' region" evidence="13">
    <location>
        <begin position="31"/>
        <end position="41"/>
    </location>
</feature>
<dbReference type="GO" id="GO:0004817">
    <property type="term" value="F:cysteine-tRNA ligase activity"/>
    <property type="evidence" value="ECO:0007669"/>
    <property type="project" value="UniProtKB-UniRule"/>
</dbReference>
<organism evidence="15 16">
    <name type="scientific">Marinicauda pacifica</name>
    <dbReference type="NCBI Taxonomy" id="1133559"/>
    <lineage>
        <taxon>Bacteria</taxon>
        <taxon>Pseudomonadati</taxon>
        <taxon>Pseudomonadota</taxon>
        <taxon>Alphaproteobacteria</taxon>
        <taxon>Maricaulales</taxon>
        <taxon>Maricaulaceae</taxon>
        <taxon>Marinicauda</taxon>
    </lineage>
</organism>
<keyword evidence="9 13" id="KW-0067">ATP-binding</keyword>
<keyword evidence="11 13" id="KW-0030">Aminoacyl-tRNA synthetase</keyword>
<dbReference type="GO" id="GO:0005829">
    <property type="term" value="C:cytosol"/>
    <property type="evidence" value="ECO:0007669"/>
    <property type="project" value="TreeGrafter"/>
</dbReference>
<reference evidence="15 16" key="1">
    <citation type="journal article" date="2013" name="Int. J. Syst. Evol. Microbiol.">
        <title>Marinicauda pacifica gen. nov., sp. nov., a prosthecate alphaproteobacterium of the family Hyphomonadaceae isolated from deep seawater.</title>
        <authorList>
            <person name="Zhang X.Y."/>
            <person name="Li G.W."/>
            <person name="Wang C.S."/>
            <person name="Zhang Y.J."/>
            <person name="Xu X.W."/>
            <person name="Li H."/>
            <person name="Liu A."/>
            <person name="Liu C."/>
            <person name="Xie B.B."/>
            <person name="Qin Q.L."/>
            <person name="Xu Z."/>
            <person name="Chen X.L."/>
            <person name="Zhou B.C."/>
            <person name="Zhang Y.Z."/>
        </authorList>
    </citation>
    <scope>NUCLEOTIDE SEQUENCE [LARGE SCALE GENOMIC DNA]</scope>
    <source>
        <strain evidence="15 16">P-1 km-3</strain>
    </source>
</reference>
<dbReference type="Gene3D" id="3.40.50.620">
    <property type="entry name" value="HUPs"/>
    <property type="match status" value="1"/>
</dbReference>
<evidence type="ECO:0000256" key="8">
    <source>
        <dbReference type="ARBA" id="ARBA00022833"/>
    </source>
</evidence>
<comment type="subunit">
    <text evidence="3 13">Monomer.</text>
</comment>
<keyword evidence="10 13" id="KW-0648">Protein biosynthesis</keyword>
<keyword evidence="6 13" id="KW-0479">Metal-binding</keyword>
<evidence type="ECO:0000259" key="14">
    <source>
        <dbReference type="SMART" id="SM00840"/>
    </source>
</evidence>
<sequence length="462" mass="50556">MALKLYDTASRTKRDFVPQDAGRVTLYVCGPTVYAPAHVGNFRPEVVFDVLFRVLRHRYGEDQVLFARNFTDVDDKINAAAAREGVDISVISQRFTKIYLDDAAALNVLPKTFEPTATGHMDHIVAMIERLVADGFAYAEQGHVLFSVKAYEAYGGFSRRPLEDMLAGARVEVAPYKRDPGDFVLWKPAKPGEPSWPSPFGEGRPGWHIECSAMIESQLGETIDIHGGGVDLVFPHHENEIAQSACVHGGKALANYWLHNGFLSMNDEKMSKSEGNIVTVHEMLARGIKGESVRYALLSGQYRAPLDWDNLLLERALKSLDRLYGVLRRLGGVEAASGAEPGAVLTALHDDLNTPKALAALFEIAGRANKAGDKDAQSAAKGELLAAGSLLGLLQEDPDAWFGLDSVDPDERAEIDALIEARAEARKAKDFARADEIRDTLTAKGVQMEDSPEGSIWRLSRG</sequence>
<name>A0A4V3RZ68_9PROT</name>
<gene>
    <name evidence="13" type="primary">cysS</name>
    <name evidence="15" type="ORF">E5162_08060</name>
</gene>
<comment type="similarity">
    <text evidence="2 13">Belongs to the class-I aminoacyl-tRNA synthetase family.</text>
</comment>
<feature type="binding site" evidence="13">
    <location>
        <position position="236"/>
    </location>
    <ligand>
        <name>Zn(2+)</name>
        <dbReference type="ChEBI" id="CHEBI:29105"/>
    </ligand>
</feature>
<dbReference type="InterPro" id="IPR015273">
    <property type="entry name" value="Cys-tRNA-synt_Ia_DALR"/>
</dbReference>
<evidence type="ECO:0000313" key="16">
    <source>
        <dbReference type="Proteomes" id="UP000305451"/>
    </source>
</evidence>
<dbReference type="Pfam" id="PF23493">
    <property type="entry name" value="CysS_C"/>
    <property type="match status" value="1"/>
</dbReference>
<keyword evidence="7 13" id="KW-0547">Nucleotide-binding</keyword>
<dbReference type="Gene3D" id="1.20.120.1910">
    <property type="entry name" value="Cysteine-tRNA ligase, C-terminal anti-codon recognition domain"/>
    <property type="match status" value="1"/>
</dbReference>
<comment type="catalytic activity">
    <reaction evidence="12 13">
        <text>tRNA(Cys) + L-cysteine + ATP = L-cysteinyl-tRNA(Cys) + AMP + diphosphate</text>
        <dbReference type="Rhea" id="RHEA:17773"/>
        <dbReference type="Rhea" id="RHEA-COMP:9661"/>
        <dbReference type="Rhea" id="RHEA-COMP:9679"/>
        <dbReference type="ChEBI" id="CHEBI:30616"/>
        <dbReference type="ChEBI" id="CHEBI:33019"/>
        <dbReference type="ChEBI" id="CHEBI:35235"/>
        <dbReference type="ChEBI" id="CHEBI:78442"/>
        <dbReference type="ChEBI" id="CHEBI:78517"/>
        <dbReference type="ChEBI" id="CHEBI:456215"/>
        <dbReference type="EC" id="6.1.1.16"/>
    </reaction>
</comment>
<evidence type="ECO:0000256" key="5">
    <source>
        <dbReference type="ARBA" id="ARBA00022598"/>
    </source>
</evidence>
<evidence type="ECO:0000256" key="4">
    <source>
        <dbReference type="ARBA" id="ARBA00022490"/>
    </source>
</evidence>
<dbReference type="PANTHER" id="PTHR10890">
    <property type="entry name" value="CYSTEINYL-TRNA SYNTHETASE"/>
    <property type="match status" value="1"/>
</dbReference>
<evidence type="ECO:0000256" key="6">
    <source>
        <dbReference type="ARBA" id="ARBA00022723"/>
    </source>
</evidence>
<dbReference type="OrthoDB" id="9815130at2"/>
<dbReference type="EC" id="6.1.1.16" evidence="13"/>
<dbReference type="PANTHER" id="PTHR10890:SF3">
    <property type="entry name" value="CYSTEINE--TRNA LIGASE, CYTOPLASMIC"/>
    <property type="match status" value="1"/>
</dbReference>
<dbReference type="FunFam" id="3.40.50.620:FF:000068">
    <property type="entry name" value="Cysteine--tRNA ligase"/>
    <property type="match status" value="1"/>
</dbReference>
<comment type="subcellular location">
    <subcellularLocation>
        <location evidence="1 13">Cytoplasm</location>
    </subcellularLocation>
</comment>
<protein>
    <recommendedName>
        <fullName evidence="13">Cysteine--tRNA ligase</fullName>
        <ecNumber evidence="13">6.1.1.16</ecNumber>
    </recommendedName>
    <alternativeName>
        <fullName evidence="13">Cysteinyl-tRNA synthetase</fullName>
        <shortName evidence="13">CysRS</shortName>
    </alternativeName>
</protein>
<keyword evidence="16" id="KW-1185">Reference proteome</keyword>
<dbReference type="HAMAP" id="MF_00041">
    <property type="entry name" value="Cys_tRNA_synth"/>
    <property type="match status" value="1"/>
</dbReference>
<dbReference type="InterPro" id="IPR009080">
    <property type="entry name" value="tRNAsynth_Ia_anticodon-bd"/>
</dbReference>
<evidence type="ECO:0000256" key="2">
    <source>
        <dbReference type="ARBA" id="ARBA00005594"/>
    </source>
</evidence>
<dbReference type="InterPro" id="IPR056411">
    <property type="entry name" value="CysS_C"/>
</dbReference>
<dbReference type="InterPro" id="IPR015803">
    <property type="entry name" value="Cys-tRNA-ligase"/>
</dbReference>
<feature type="binding site" evidence="13">
    <location>
        <position position="29"/>
    </location>
    <ligand>
        <name>Zn(2+)</name>
        <dbReference type="ChEBI" id="CHEBI:29105"/>
    </ligand>
</feature>
<dbReference type="AlphaFoldDB" id="A0A4V3RZ68"/>
<feature type="domain" description="Cysteinyl-tRNA synthetase class Ia DALR" evidence="14">
    <location>
        <begin position="343"/>
        <end position="402"/>
    </location>
</feature>
<evidence type="ECO:0000256" key="11">
    <source>
        <dbReference type="ARBA" id="ARBA00023146"/>
    </source>
</evidence>
<comment type="caution">
    <text evidence="15">The sequence shown here is derived from an EMBL/GenBank/DDBJ whole genome shotgun (WGS) entry which is preliminary data.</text>
</comment>
<dbReference type="SUPFAM" id="SSF52374">
    <property type="entry name" value="Nucleotidylyl transferase"/>
    <property type="match status" value="1"/>
</dbReference>
<keyword evidence="8 13" id="KW-0862">Zinc</keyword>
<evidence type="ECO:0000256" key="12">
    <source>
        <dbReference type="ARBA" id="ARBA00047398"/>
    </source>
</evidence>
<feature type="short sequence motif" description="'KMSKS' region" evidence="13">
    <location>
        <begin position="269"/>
        <end position="273"/>
    </location>
</feature>
<dbReference type="NCBIfam" id="TIGR00435">
    <property type="entry name" value="cysS"/>
    <property type="match status" value="1"/>
</dbReference>
<dbReference type="InterPro" id="IPR024909">
    <property type="entry name" value="Cys-tRNA/MSH_ligase"/>
</dbReference>
<dbReference type="SMART" id="SM00840">
    <property type="entry name" value="DALR_2"/>
    <property type="match status" value="1"/>
</dbReference>
<dbReference type="RefSeq" id="WP_135944691.1">
    <property type="nucleotide sequence ID" value="NZ_BMEI01000002.1"/>
</dbReference>
<dbReference type="GO" id="GO:0008270">
    <property type="term" value="F:zinc ion binding"/>
    <property type="evidence" value="ECO:0007669"/>
    <property type="project" value="UniProtKB-UniRule"/>
</dbReference>
<dbReference type="CDD" id="cd00672">
    <property type="entry name" value="CysRS_core"/>
    <property type="match status" value="1"/>
</dbReference>
<evidence type="ECO:0000256" key="13">
    <source>
        <dbReference type="HAMAP-Rule" id="MF_00041"/>
    </source>
</evidence>
<feature type="binding site" evidence="13">
    <location>
        <position position="272"/>
    </location>
    <ligand>
        <name>ATP</name>
        <dbReference type="ChEBI" id="CHEBI:30616"/>
    </ligand>
</feature>
<evidence type="ECO:0000256" key="1">
    <source>
        <dbReference type="ARBA" id="ARBA00004496"/>
    </source>
</evidence>
<dbReference type="GO" id="GO:0006423">
    <property type="term" value="P:cysteinyl-tRNA aminoacylation"/>
    <property type="evidence" value="ECO:0007669"/>
    <property type="project" value="UniProtKB-UniRule"/>
</dbReference>
<feature type="binding site" evidence="13">
    <location>
        <position position="211"/>
    </location>
    <ligand>
        <name>Zn(2+)</name>
        <dbReference type="ChEBI" id="CHEBI:29105"/>
    </ligand>
</feature>
<evidence type="ECO:0000256" key="9">
    <source>
        <dbReference type="ARBA" id="ARBA00022840"/>
    </source>
</evidence>
<dbReference type="Proteomes" id="UP000305451">
    <property type="component" value="Unassembled WGS sequence"/>
</dbReference>
<comment type="cofactor">
    <cofactor evidence="13">
        <name>Zn(2+)</name>
        <dbReference type="ChEBI" id="CHEBI:29105"/>
    </cofactor>
    <text evidence="13">Binds 1 zinc ion per subunit.</text>
</comment>
<dbReference type="InterPro" id="IPR032678">
    <property type="entry name" value="tRNA-synt_1_cat_dom"/>
</dbReference>
<evidence type="ECO:0000256" key="7">
    <source>
        <dbReference type="ARBA" id="ARBA00022741"/>
    </source>
</evidence>
<dbReference type="Pfam" id="PF01406">
    <property type="entry name" value="tRNA-synt_1e"/>
    <property type="match status" value="1"/>
</dbReference>
<evidence type="ECO:0000256" key="3">
    <source>
        <dbReference type="ARBA" id="ARBA00011245"/>
    </source>
</evidence>
<proteinExistence type="inferred from homology"/>
<evidence type="ECO:0000256" key="10">
    <source>
        <dbReference type="ARBA" id="ARBA00022917"/>
    </source>
</evidence>
<dbReference type="GO" id="GO:0005524">
    <property type="term" value="F:ATP binding"/>
    <property type="evidence" value="ECO:0007669"/>
    <property type="project" value="UniProtKB-UniRule"/>
</dbReference>
<dbReference type="SUPFAM" id="SSF47323">
    <property type="entry name" value="Anticodon-binding domain of a subclass of class I aminoacyl-tRNA synthetases"/>
    <property type="match status" value="1"/>
</dbReference>
<accession>A0A4V3RZ68</accession>